<reference evidence="1 3" key="1">
    <citation type="journal article" date="2019" name="Sci. Rep.">
        <title>Orb-weaving spider Araneus ventricosus genome elucidates the spidroin gene catalogue.</title>
        <authorList>
            <person name="Kono N."/>
            <person name="Nakamura H."/>
            <person name="Ohtoshi R."/>
            <person name="Moran D.A.P."/>
            <person name="Shinohara A."/>
            <person name="Yoshida Y."/>
            <person name="Fujiwara M."/>
            <person name="Mori M."/>
            <person name="Tomita M."/>
            <person name="Arakawa K."/>
        </authorList>
    </citation>
    <scope>NUCLEOTIDE SEQUENCE [LARGE SCALE GENOMIC DNA]</scope>
</reference>
<protein>
    <submittedName>
        <fullName evidence="1">Uncharacterized protein</fullName>
    </submittedName>
</protein>
<accession>A0A4Y2D3L1</accession>
<dbReference type="AlphaFoldDB" id="A0A4Y2D3L1"/>
<dbReference type="EMBL" id="BGPR01241339">
    <property type="protein sequence ID" value="GBM10716.1"/>
    <property type="molecule type" value="Genomic_DNA"/>
</dbReference>
<keyword evidence="3" id="KW-1185">Reference proteome</keyword>
<proteinExistence type="predicted"/>
<organism evidence="1 3">
    <name type="scientific">Araneus ventricosus</name>
    <name type="common">Orbweaver spider</name>
    <name type="synonym">Epeira ventricosa</name>
    <dbReference type="NCBI Taxonomy" id="182803"/>
    <lineage>
        <taxon>Eukaryota</taxon>
        <taxon>Metazoa</taxon>
        <taxon>Ecdysozoa</taxon>
        <taxon>Arthropoda</taxon>
        <taxon>Chelicerata</taxon>
        <taxon>Arachnida</taxon>
        <taxon>Araneae</taxon>
        <taxon>Araneomorphae</taxon>
        <taxon>Entelegynae</taxon>
        <taxon>Araneoidea</taxon>
        <taxon>Araneidae</taxon>
        <taxon>Araneus</taxon>
    </lineage>
</organism>
<gene>
    <name evidence="2" type="ORF">AVEN_242430_1</name>
    <name evidence="1" type="ORF">AVEN_95850_1</name>
</gene>
<comment type="caution">
    <text evidence="1">The sequence shown here is derived from an EMBL/GenBank/DDBJ whole genome shotgun (WGS) entry which is preliminary data.</text>
</comment>
<dbReference type="Proteomes" id="UP000499080">
    <property type="component" value="Unassembled WGS sequence"/>
</dbReference>
<feature type="non-terminal residue" evidence="1">
    <location>
        <position position="1"/>
    </location>
</feature>
<name>A0A4Y2D3L1_ARAVE</name>
<evidence type="ECO:0000313" key="3">
    <source>
        <dbReference type="Proteomes" id="UP000499080"/>
    </source>
</evidence>
<evidence type="ECO:0000313" key="1">
    <source>
        <dbReference type="EMBL" id="GBM10716.1"/>
    </source>
</evidence>
<dbReference type="EMBL" id="BGPR01241352">
    <property type="protein sequence ID" value="GBM10764.1"/>
    <property type="molecule type" value="Genomic_DNA"/>
</dbReference>
<sequence>VPGMTSSIPSAILIRAPNTIPRRFPSPVDGTKDFCRMGPKQGENVTVIRHPCDVGLACPPYAFISPRPFCVMNVIGLNTKSPITLQGTNKFV</sequence>
<evidence type="ECO:0000313" key="2">
    <source>
        <dbReference type="EMBL" id="GBM10764.1"/>
    </source>
</evidence>